<accession>A0A8J1MIL2</accession>
<dbReference type="Proteomes" id="UP000186698">
    <property type="component" value="Chromosome 3L"/>
</dbReference>
<sequence>MTETTRTTDTTTSGTTETSVTETTGTTETPTRGTTETTITETTGTTDTPTSGTTETSVTETTGTTETPTSGNTETTITKTTGTTDTPTSGTTETTITETTGPTDTPTSGTTETTITLITGTTDTPTSGTTVTTITKITGTTDTPTSGTTENTITLITGTTDTPTSGTTVTTITETTGTTDTPTSGTTVTTITKITGTTDTPISGTTETTITLITGTTDTPTSGTTVTTITETTGTTDTPTSGTTETPVTETTGTTDTPTSGTTETPVTETTGTTDTPTSGTTETPVTETTSTTETPTSGTTETTITETTGTTDTPHSTAVTTTTASTATETTIKSSTVTTAVQQTSKKECQNSGKFDGNKCVCQKLFFGSLCEFIQDRVEMRNVVNTTAKMNVTITNKNLSEIKPINSTEYEAFEDKFKEKIKEACGHIKEYKDVKITQVKAGSIIVDYDLILEITYWENINVEAQNENLTQNINEAMKKINNYNSNCSDKENMCFSGSTMIQRAIILSKEELCRNEISPGFSKFYTAKIIDDKVVCLSDCDLNSDRYYDCNFGTCQIQNETGPHCLCPNTDTYLYASEKCDGQMLKSAVYGSVGAAIAVLGVIIASVGFLLYRSKKNNKLKPFAKDQEDKWYEEDNDNEWSSQSGFSTINRGAANGEADNTNGSYPSSNNGSFRAALQNVDTTVRVKIRRPIITNM</sequence>
<evidence type="ECO:0000256" key="3">
    <source>
        <dbReference type="SAM" id="Phobius"/>
    </source>
</evidence>
<evidence type="ECO:0000313" key="6">
    <source>
        <dbReference type="RefSeq" id="XP_041441577.1"/>
    </source>
</evidence>
<reference evidence="6" key="1">
    <citation type="submission" date="2025-08" db="UniProtKB">
        <authorList>
            <consortium name="RefSeq"/>
        </authorList>
    </citation>
    <scope>IDENTIFICATION</scope>
    <source>
        <strain evidence="6">J_2021</strain>
        <tissue evidence="6">Erythrocytes</tissue>
    </source>
</reference>
<evidence type="ECO:0000313" key="5">
    <source>
        <dbReference type="Proteomes" id="UP000186698"/>
    </source>
</evidence>
<feature type="transmembrane region" description="Helical" evidence="3">
    <location>
        <begin position="590"/>
        <end position="613"/>
    </location>
</feature>
<dbReference type="PANTHER" id="PTHR37999:SF2">
    <property type="entry name" value="MUCIN-17"/>
    <property type="match status" value="1"/>
</dbReference>
<keyword evidence="3" id="KW-0472">Membrane</keyword>
<dbReference type="GeneID" id="121401290"/>
<dbReference type="InterPro" id="IPR000082">
    <property type="entry name" value="SEA_dom"/>
</dbReference>
<protein>
    <submittedName>
        <fullName evidence="6">Mucin-17-like</fullName>
    </submittedName>
</protein>
<keyword evidence="5" id="KW-1185">Reference proteome</keyword>
<keyword evidence="3" id="KW-0812">Transmembrane</keyword>
<dbReference type="KEGG" id="xla:121401290"/>
<feature type="domain" description="SEA" evidence="4">
    <location>
        <begin position="385"/>
        <end position="500"/>
    </location>
</feature>
<feature type="coiled-coil region" evidence="1">
    <location>
        <begin position="460"/>
        <end position="494"/>
    </location>
</feature>
<evidence type="ECO:0000256" key="2">
    <source>
        <dbReference type="SAM" id="MobiDB-lite"/>
    </source>
</evidence>
<feature type="region of interest" description="Disordered" evidence="2">
    <location>
        <begin position="214"/>
        <end position="325"/>
    </location>
</feature>
<feature type="region of interest" description="Disordered" evidence="2">
    <location>
        <begin position="157"/>
        <end position="184"/>
    </location>
</feature>
<dbReference type="OrthoDB" id="7493297at2759"/>
<dbReference type="InterPro" id="IPR053311">
    <property type="entry name" value="Mucosal_Integrity_Assoc"/>
</dbReference>
<organism evidence="5 6">
    <name type="scientific">Xenopus laevis</name>
    <name type="common">African clawed frog</name>
    <dbReference type="NCBI Taxonomy" id="8355"/>
    <lineage>
        <taxon>Eukaryota</taxon>
        <taxon>Metazoa</taxon>
        <taxon>Chordata</taxon>
        <taxon>Craniata</taxon>
        <taxon>Vertebrata</taxon>
        <taxon>Euteleostomi</taxon>
        <taxon>Amphibia</taxon>
        <taxon>Batrachia</taxon>
        <taxon>Anura</taxon>
        <taxon>Pipoidea</taxon>
        <taxon>Pipidae</taxon>
        <taxon>Xenopodinae</taxon>
        <taxon>Xenopus</taxon>
        <taxon>Xenopus</taxon>
    </lineage>
</organism>
<keyword evidence="3" id="KW-1133">Transmembrane helix</keyword>
<dbReference type="AlphaFoldDB" id="A0A8J1MIL2"/>
<dbReference type="RefSeq" id="XP_041441577.1">
    <property type="nucleotide sequence ID" value="XM_041585643.1"/>
</dbReference>
<gene>
    <name evidence="6" type="primary">LOC121401290</name>
</gene>
<evidence type="ECO:0000256" key="1">
    <source>
        <dbReference type="SAM" id="Coils"/>
    </source>
</evidence>
<feature type="region of interest" description="Disordered" evidence="2">
    <location>
        <begin position="1"/>
        <end position="112"/>
    </location>
</feature>
<dbReference type="PROSITE" id="PS50024">
    <property type="entry name" value="SEA"/>
    <property type="match status" value="1"/>
</dbReference>
<proteinExistence type="predicted"/>
<name>A0A8J1MIL2_XENLA</name>
<dbReference type="PANTHER" id="PTHR37999">
    <property type="entry name" value="MUCIN-17"/>
    <property type="match status" value="1"/>
</dbReference>
<keyword evidence="1" id="KW-0175">Coiled coil</keyword>
<evidence type="ECO:0000259" key="4">
    <source>
        <dbReference type="PROSITE" id="PS50024"/>
    </source>
</evidence>